<feature type="transmembrane region" description="Helical" evidence="1">
    <location>
        <begin position="12"/>
        <end position="33"/>
    </location>
</feature>
<reference evidence="2 3" key="1">
    <citation type="journal article" date="2018" name="Front. Microbiol.">
        <title>Conversion of Methionine to Cysteine in Lactobacillus paracasei Depends on the Highly Mobile cysK-ctl-cysE Gene Cluster.</title>
        <authorList>
            <person name="Wuthrich D."/>
            <person name="Irmler S."/>
            <person name="Berthoud H."/>
            <person name="Guggenbuhl B."/>
            <person name="Eugster E."/>
            <person name="Bruggmann R."/>
        </authorList>
    </citation>
    <scope>NUCLEOTIDE SEQUENCE [LARGE SCALE GENOMIC DNA]</scope>
    <source>
        <strain evidence="2 3">FAM18157</strain>
    </source>
</reference>
<evidence type="ECO:0000313" key="3">
    <source>
        <dbReference type="Proteomes" id="UP000284716"/>
    </source>
</evidence>
<keyword evidence="1" id="KW-1133">Transmembrane helix</keyword>
<sequence>MAVDKTVLFKTVYLGTICIFVKIALLKSASLFLNGKSLNTTKNLGQNFKILPEVFIICQTNFPYQTVT</sequence>
<accession>A0A422LUI2</accession>
<organism evidence="2 3">
    <name type="scientific">Lacticaseibacillus paracasei</name>
    <name type="common">Lactobacillus paracasei</name>
    <dbReference type="NCBI Taxonomy" id="1597"/>
    <lineage>
        <taxon>Bacteria</taxon>
        <taxon>Bacillati</taxon>
        <taxon>Bacillota</taxon>
        <taxon>Bacilli</taxon>
        <taxon>Lactobacillales</taxon>
        <taxon>Lactobacillaceae</taxon>
        <taxon>Lacticaseibacillus</taxon>
    </lineage>
</organism>
<evidence type="ECO:0000313" key="2">
    <source>
        <dbReference type="EMBL" id="RND77718.1"/>
    </source>
</evidence>
<protein>
    <submittedName>
        <fullName evidence="2">Uncharacterized protein</fullName>
    </submittedName>
</protein>
<evidence type="ECO:0000256" key="1">
    <source>
        <dbReference type="SAM" id="Phobius"/>
    </source>
</evidence>
<dbReference type="EMBL" id="LKFS01000124">
    <property type="protein sequence ID" value="RND77718.1"/>
    <property type="molecule type" value="Genomic_DNA"/>
</dbReference>
<dbReference type="AlphaFoldDB" id="A0A422LUI2"/>
<gene>
    <name evidence="2" type="ORF">FAM18157_02898</name>
</gene>
<dbReference type="Proteomes" id="UP000284716">
    <property type="component" value="Unassembled WGS sequence"/>
</dbReference>
<proteinExistence type="predicted"/>
<keyword evidence="1" id="KW-0812">Transmembrane</keyword>
<comment type="caution">
    <text evidence="2">The sequence shown here is derived from an EMBL/GenBank/DDBJ whole genome shotgun (WGS) entry which is preliminary data.</text>
</comment>
<name>A0A422LUI2_LACPA</name>
<keyword evidence="1" id="KW-0472">Membrane</keyword>